<dbReference type="EMBL" id="OU503058">
    <property type="protein sequence ID" value="CAI9787117.1"/>
    <property type="molecule type" value="Genomic_DNA"/>
</dbReference>
<protein>
    <recommendedName>
        <fullName evidence="1">RNase H type-1 domain-containing protein</fullName>
    </recommendedName>
</protein>
<feature type="domain" description="RNase H type-1" evidence="1">
    <location>
        <begin position="49"/>
        <end position="164"/>
    </location>
</feature>
<evidence type="ECO:0000313" key="2">
    <source>
        <dbReference type="EMBL" id="CAI9787117.1"/>
    </source>
</evidence>
<keyword evidence="3" id="KW-1185">Reference proteome</keyword>
<dbReference type="PANTHER" id="PTHR47723">
    <property type="entry name" value="OS05G0353850 PROTEIN"/>
    <property type="match status" value="1"/>
</dbReference>
<dbReference type="AlphaFoldDB" id="A0AAD2AKT8"/>
<dbReference type="InterPro" id="IPR053151">
    <property type="entry name" value="RNase_H-like"/>
</dbReference>
<organism evidence="2 3">
    <name type="scientific">Fraxinus pennsylvanica</name>
    <dbReference type="NCBI Taxonomy" id="56036"/>
    <lineage>
        <taxon>Eukaryota</taxon>
        <taxon>Viridiplantae</taxon>
        <taxon>Streptophyta</taxon>
        <taxon>Embryophyta</taxon>
        <taxon>Tracheophyta</taxon>
        <taxon>Spermatophyta</taxon>
        <taxon>Magnoliopsida</taxon>
        <taxon>eudicotyledons</taxon>
        <taxon>Gunneridae</taxon>
        <taxon>Pentapetalae</taxon>
        <taxon>asterids</taxon>
        <taxon>lamiids</taxon>
        <taxon>Lamiales</taxon>
        <taxon>Oleaceae</taxon>
        <taxon>Oleeae</taxon>
        <taxon>Fraxinus</taxon>
    </lineage>
</organism>
<dbReference type="GO" id="GO:0003676">
    <property type="term" value="F:nucleic acid binding"/>
    <property type="evidence" value="ECO:0007669"/>
    <property type="project" value="InterPro"/>
</dbReference>
<dbReference type="InterPro" id="IPR036397">
    <property type="entry name" value="RNaseH_sf"/>
</dbReference>
<proteinExistence type="predicted"/>
<sequence length="196" mass="21887">MRTILLGYQPKPRQQLYCGSSIQMLHTIPWTTPLEDAWRLNFAACGPNVLRHGGAGYVLREHHGLFKAARAEPLPNYFSHLETKLVALELGLREAIAQGIDYLEVEGHSVDAIAVAFDDKATLTPSKSSTAHKCRKLLQAFKLVKFHPVTEFANRAAMKLAEMATVEAGMQHWIMEPPPEIATILVEDMTGYWHGL</sequence>
<accession>A0AAD2AKT8</accession>
<dbReference type="PANTHER" id="PTHR47723:SF4">
    <property type="entry name" value="PENTATRICOPEPTIDE REPEAT-CONTAINING-LIKE PROTEIN"/>
    <property type="match status" value="1"/>
</dbReference>
<dbReference type="Gene3D" id="3.30.420.10">
    <property type="entry name" value="Ribonuclease H-like superfamily/Ribonuclease H"/>
    <property type="match status" value="1"/>
</dbReference>
<evidence type="ECO:0000313" key="3">
    <source>
        <dbReference type="Proteomes" id="UP000834106"/>
    </source>
</evidence>
<dbReference type="GO" id="GO:0004523">
    <property type="term" value="F:RNA-DNA hybrid ribonuclease activity"/>
    <property type="evidence" value="ECO:0007669"/>
    <property type="project" value="InterPro"/>
</dbReference>
<dbReference type="InterPro" id="IPR002156">
    <property type="entry name" value="RNaseH_domain"/>
</dbReference>
<dbReference type="Pfam" id="PF13456">
    <property type="entry name" value="RVT_3"/>
    <property type="match status" value="1"/>
</dbReference>
<evidence type="ECO:0000259" key="1">
    <source>
        <dbReference type="Pfam" id="PF13456"/>
    </source>
</evidence>
<name>A0AAD2AKT8_9LAMI</name>
<reference evidence="2" key="1">
    <citation type="submission" date="2023-05" db="EMBL/GenBank/DDBJ databases">
        <authorList>
            <person name="Huff M."/>
        </authorList>
    </citation>
    <scope>NUCLEOTIDE SEQUENCE</scope>
</reference>
<dbReference type="Proteomes" id="UP000834106">
    <property type="component" value="Chromosome 23"/>
</dbReference>
<gene>
    <name evidence="2" type="ORF">FPE_LOCUS34547</name>
</gene>